<dbReference type="InterPro" id="IPR051603">
    <property type="entry name" value="Zinc-ADH_QOR/CCCR"/>
</dbReference>
<comment type="caution">
    <text evidence="4">The sequence shown here is derived from an EMBL/GenBank/DDBJ whole genome shotgun (WGS) entry which is preliminary data.</text>
</comment>
<organism evidence="4 5">
    <name type="scientific">Diplodia corticola</name>
    <dbReference type="NCBI Taxonomy" id="236234"/>
    <lineage>
        <taxon>Eukaryota</taxon>
        <taxon>Fungi</taxon>
        <taxon>Dikarya</taxon>
        <taxon>Ascomycota</taxon>
        <taxon>Pezizomycotina</taxon>
        <taxon>Dothideomycetes</taxon>
        <taxon>Dothideomycetes incertae sedis</taxon>
        <taxon>Botryosphaeriales</taxon>
        <taxon>Botryosphaeriaceae</taxon>
        <taxon>Diplodia</taxon>
    </lineage>
</organism>
<dbReference type="GO" id="GO:0008270">
    <property type="term" value="F:zinc ion binding"/>
    <property type="evidence" value="ECO:0007669"/>
    <property type="project" value="InterPro"/>
</dbReference>
<dbReference type="CDD" id="cd08252">
    <property type="entry name" value="AL_MDR"/>
    <property type="match status" value="1"/>
</dbReference>
<dbReference type="PANTHER" id="PTHR44154">
    <property type="entry name" value="QUINONE OXIDOREDUCTASE"/>
    <property type="match status" value="1"/>
</dbReference>
<comment type="similarity">
    <text evidence="1">Belongs to the zinc-containing alcohol dehydrogenase family. Quinone oxidoreductase subfamily.</text>
</comment>
<feature type="domain" description="Enoyl reductase (ER)" evidence="3">
    <location>
        <begin position="18"/>
        <end position="355"/>
    </location>
</feature>
<dbReference type="GO" id="GO:0016491">
    <property type="term" value="F:oxidoreductase activity"/>
    <property type="evidence" value="ECO:0007669"/>
    <property type="project" value="InterPro"/>
</dbReference>
<proteinExistence type="inferred from homology"/>
<reference evidence="4 5" key="1">
    <citation type="submission" date="2016-10" db="EMBL/GenBank/DDBJ databases">
        <title>Proteomics and genomics reveal pathogen-plant mechanisms compatible with a hemibiotrophic lifestyle of Diplodia corticola.</title>
        <authorList>
            <person name="Fernandes I."/>
            <person name="De Jonge R."/>
            <person name="Van De Peer Y."/>
            <person name="Devreese B."/>
            <person name="Alves A."/>
            <person name="Esteves A.C."/>
        </authorList>
    </citation>
    <scope>NUCLEOTIDE SEQUENCE [LARGE SCALE GENOMIC DNA]</scope>
    <source>
        <strain evidence="4 5">CBS 112549</strain>
    </source>
</reference>
<dbReference type="EMBL" id="MNUE01000051">
    <property type="protein sequence ID" value="OJD31218.1"/>
    <property type="molecule type" value="Genomic_DNA"/>
</dbReference>
<dbReference type="InterPro" id="IPR013154">
    <property type="entry name" value="ADH-like_N"/>
</dbReference>
<dbReference type="Proteomes" id="UP000183809">
    <property type="component" value="Unassembled WGS sequence"/>
</dbReference>
<dbReference type="InterPro" id="IPR020843">
    <property type="entry name" value="ER"/>
</dbReference>
<dbReference type="InterPro" id="IPR036291">
    <property type="entry name" value="NAD(P)-bd_dom_sf"/>
</dbReference>
<sequence>MTSSSDETMRAIAATARGAPSVLHALSLPAPPPPTAHDLLIRVHATSVNPVDTKIRAGTYDDYQVPGNATAYFARAPPLPQILGYDGAGVVEAVGPDAEREGWKNGDRVFYSGAPHRPGADAELQLVDGRSVARMPGQLDWVEAAAMPLTWITAWEALVERMEIKEGERAGVLIVNGAGGVGSAASQIARHVLRLPVVVTTASRDETRRFSLSMGATHIINHHADLPSQVAALALPVPIKYIFITHRTEQYLAPAAAICAPFGKVSSIVQTKELPMYESEWMAKSLTFSWVLLGTKPWYGVEPDSHGRILNRLRELVDAGVVKSHLTQRLPLTVEGVRKGHELLAEGKVIGKIGLGVEEGGLKPGGAFA</sequence>
<dbReference type="SUPFAM" id="SSF50129">
    <property type="entry name" value="GroES-like"/>
    <property type="match status" value="1"/>
</dbReference>
<evidence type="ECO:0000256" key="2">
    <source>
        <dbReference type="ARBA" id="ARBA00022857"/>
    </source>
</evidence>
<dbReference type="InterPro" id="IPR011032">
    <property type="entry name" value="GroES-like_sf"/>
</dbReference>
<dbReference type="GeneID" id="31017260"/>
<dbReference type="Gene3D" id="3.40.50.720">
    <property type="entry name" value="NAD(P)-binding Rossmann-like Domain"/>
    <property type="match status" value="1"/>
</dbReference>
<dbReference type="SMART" id="SM00829">
    <property type="entry name" value="PKS_ER"/>
    <property type="match status" value="1"/>
</dbReference>
<dbReference type="PANTHER" id="PTHR44154:SF1">
    <property type="entry name" value="QUINONE OXIDOREDUCTASE"/>
    <property type="match status" value="1"/>
</dbReference>
<evidence type="ECO:0000313" key="5">
    <source>
        <dbReference type="Proteomes" id="UP000183809"/>
    </source>
</evidence>
<dbReference type="OrthoDB" id="3509362at2759"/>
<evidence type="ECO:0000256" key="1">
    <source>
        <dbReference type="ARBA" id="ARBA00010371"/>
    </source>
</evidence>
<gene>
    <name evidence="4" type="ORF">BKCO1_5100076</name>
</gene>
<evidence type="ECO:0000259" key="3">
    <source>
        <dbReference type="SMART" id="SM00829"/>
    </source>
</evidence>
<dbReference type="STRING" id="236234.A0A1J9QTA7"/>
<keyword evidence="5" id="KW-1185">Reference proteome</keyword>
<evidence type="ECO:0000313" key="4">
    <source>
        <dbReference type="EMBL" id="OJD31218.1"/>
    </source>
</evidence>
<keyword evidence="2" id="KW-0521">NADP</keyword>
<dbReference type="InterPro" id="IPR014182">
    <property type="entry name" value="ADH_Zn_typ-1"/>
</dbReference>
<dbReference type="InterPro" id="IPR013149">
    <property type="entry name" value="ADH-like_C"/>
</dbReference>
<dbReference type="RefSeq" id="XP_020127478.1">
    <property type="nucleotide sequence ID" value="XM_020276999.1"/>
</dbReference>
<accession>A0A1J9QTA7</accession>
<protein>
    <submittedName>
        <fullName evidence="4">Nadph2:quinone reductase</fullName>
    </submittedName>
</protein>
<dbReference type="Pfam" id="PF00107">
    <property type="entry name" value="ADH_zinc_N"/>
    <property type="match status" value="1"/>
</dbReference>
<name>A0A1J9QTA7_9PEZI</name>
<dbReference type="AlphaFoldDB" id="A0A1J9QTA7"/>
<dbReference type="Gene3D" id="3.90.180.10">
    <property type="entry name" value="Medium-chain alcohol dehydrogenases, catalytic domain"/>
    <property type="match status" value="1"/>
</dbReference>
<dbReference type="SUPFAM" id="SSF51735">
    <property type="entry name" value="NAD(P)-binding Rossmann-fold domains"/>
    <property type="match status" value="1"/>
</dbReference>
<dbReference type="Pfam" id="PF08240">
    <property type="entry name" value="ADH_N"/>
    <property type="match status" value="1"/>
</dbReference>